<dbReference type="Pfam" id="PF13424">
    <property type="entry name" value="TPR_12"/>
    <property type="match status" value="3"/>
</dbReference>
<gene>
    <name evidence="3" type="ORF">D5H75_20600</name>
</gene>
<feature type="region of interest" description="Disordered" evidence="1">
    <location>
        <begin position="1"/>
        <end position="25"/>
    </location>
</feature>
<feature type="compositionally biased region" description="Basic and acidic residues" evidence="1">
    <location>
        <begin position="1"/>
        <end position="10"/>
    </location>
</feature>
<comment type="caution">
    <text evidence="3">The sequence shown here is derived from an EMBL/GenBank/DDBJ whole genome shotgun (WGS) entry which is preliminary data.</text>
</comment>
<accession>A0A3A4AQR3</accession>
<dbReference type="InterPro" id="IPR027417">
    <property type="entry name" value="P-loop_NTPase"/>
</dbReference>
<dbReference type="SUPFAM" id="SSF52540">
    <property type="entry name" value="P-loop containing nucleoside triphosphate hydrolases"/>
    <property type="match status" value="1"/>
</dbReference>
<protein>
    <submittedName>
        <fullName evidence="3">Tetratricopeptide repeat protein</fullName>
    </submittedName>
</protein>
<dbReference type="Pfam" id="PF13401">
    <property type="entry name" value="AAA_22"/>
    <property type="match status" value="1"/>
</dbReference>
<dbReference type="Gene3D" id="3.40.50.300">
    <property type="entry name" value="P-loop containing nucleotide triphosphate hydrolases"/>
    <property type="match status" value="1"/>
</dbReference>
<feature type="domain" description="AAA+ ATPase" evidence="2">
    <location>
        <begin position="53"/>
        <end position="181"/>
    </location>
</feature>
<evidence type="ECO:0000256" key="1">
    <source>
        <dbReference type="SAM" id="MobiDB-lite"/>
    </source>
</evidence>
<dbReference type="GO" id="GO:0016887">
    <property type="term" value="F:ATP hydrolysis activity"/>
    <property type="evidence" value="ECO:0007669"/>
    <property type="project" value="InterPro"/>
</dbReference>
<dbReference type="Proteomes" id="UP000265768">
    <property type="component" value="Unassembled WGS sequence"/>
</dbReference>
<dbReference type="SUPFAM" id="SSF48452">
    <property type="entry name" value="TPR-like"/>
    <property type="match status" value="2"/>
</dbReference>
<proteinExistence type="predicted"/>
<dbReference type="EMBL" id="QZEY01000007">
    <property type="protein sequence ID" value="RJL31431.1"/>
    <property type="molecule type" value="Genomic_DNA"/>
</dbReference>
<dbReference type="InterPro" id="IPR053137">
    <property type="entry name" value="NLR-like"/>
</dbReference>
<evidence type="ECO:0000259" key="2">
    <source>
        <dbReference type="SMART" id="SM00382"/>
    </source>
</evidence>
<sequence length="721" mass="76753">MRVPDMHADIRNPGAPGTAETAGGPPADVLTGGLPAAPYAFQPRRALRDRIRAHPVCALVGAPGTGKTQLAAAYARERHGEGVPVAWIPAETPEQILGGLDALAAQLGLRADGESSAESARRVRRALERRREPYLVVFDNAVDPEVVRPWLPEAGGAQVVITATDRAFSRLGAVVEVEPFTPRESLVYLREAAGVTEDARALADELGGLPLALAHAAAVINARRLTCAGYLARLRATPVARLLPRSGSPAYPWGVAESVLLSLECLGGGEARALLEVLAVLSPAGVPRDLLRQLAEGDAEEVLARLEDAALLSYSLNGFWVLAHGLGQRVARDRARREGTLVDAMTAAAGALGIVRGLTRSGAEGERAVVAVLAEQSEELWAHVDGELGDDPRDAPDDLLKLAAEVLSLRSWVLFHLNGFADTARAIALGEAVVSDSARVLGAGHPGTLAARDNLAYAYQAAGYVDEAIELREGTLAHRERLMGETHPETLSARDTLASAYRAAGRLDAAVELAERTLAEQERLLGPDHADTLRTRSNLAHSYRAAGRSAHAVKLCERTLAARERVLGVDHPDTLRSRSNLAYAYGAAGRLGEAVRQSERVLADRKRVLGEDHPDTLRSGDYLAYAYKAAGMTAEAVRQCERTLAARERVLGLHHPDTLRSRNNLASAYGAAGRLEEAVLLHERTLADSEAVLDPDHPITAVARENLALARAALAEDAPVV</sequence>
<evidence type="ECO:0000313" key="3">
    <source>
        <dbReference type="EMBL" id="RJL31431.1"/>
    </source>
</evidence>
<dbReference type="PANTHER" id="PTHR46082:SF6">
    <property type="entry name" value="AAA+ ATPASE DOMAIN-CONTAINING PROTEIN-RELATED"/>
    <property type="match status" value="1"/>
</dbReference>
<feature type="compositionally biased region" description="Low complexity" evidence="1">
    <location>
        <begin position="13"/>
        <end position="25"/>
    </location>
</feature>
<evidence type="ECO:0000313" key="4">
    <source>
        <dbReference type="Proteomes" id="UP000265768"/>
    </source>
</evidence>
<dbReference type="SMART" id="SM00382">
    <property type="entry name" value="AAA"/>
    <property type="match status" value="1"/>
</dbReference>
<keyword evidence="4" id="KW-1185">Reference proteome</keyword>
<dbReference type="Gene3D" id="1.25.40.10">
    <property type="entry name" value="Tetratricopeptide repeat domain"/>
    <property type="match status" value="2"/>
</dbReference>
<organism evidence="3 4">
    <name type="scientific">Bailinhaonella thermotolerans</name>
    <dbReference type="NCBI Taxonomy" id="1070861"/>
    <lineage>
        <taxon>Bacteria</taxon>
        <taxon>Bacillati</taxon>
        <taxon>Actinomycetota</taxon>
        <taxon>Actinomycetes</taxon>
        <taxon>Streptosporangiales</taxon>
        <taxon>Streptosporangiaceae</taxon>
        <taxon>Bailinhaonella</taxon>
    </lineage>
</organism>
<reference evidence="3 4" key="1">
    <citation type="submission" date="2018-09" db="EMBL/GenBank/DDBJ databases">
        <title>YIM 75507 draft genome.</title>
        <authorList>
            <person name="Tang S."/>
            <person name="Feng Y."/>
        </authorList>
    </citation>
    <scope>NUCLEOTIDE SEQUENCE [LARGE SCALE GENOMIC DNA]</scope>
    <source>
        <strain evidence="3 4">YIM 75507</strain>
    </source>
</reference>
<dbReference type="InterPro" id="IPR003593">
    <property type="entry name" value="AAA+_ATPase"/>
</dbReference>
<name>A0A3A4AQR3_9ACTN</name>
<dbReference type="PANTHER" id="PTHR46082">
    <property type="entry name" value="ATP/GTP-BINDING PROTEIN-RELATED"/>
    <property type="match status" value="1"/>
</dbReference>
<dbReference type="InterPro" id="IPR011990">
    <property type="entry name" value="TPR-like_helical_dom_sf"/>
</dbReference>
<dbReference type="AlphaFoldDB" id="A0A3A4AQR3"/>
<dbReference type="InterPro" id="IPR049945">
    <property type="entry name" value="AAA_22"/>
</dbReference>